<evidence type="ECO:0008006" key="4">
    <source>
        <dbReference type="Google" id="ProtNLM"/>
    </source>
</evidence>
<evidence type="ECO:0000313" key="2">
    <source>
        <dbReference type="EMBL" id="GER00522.1"/>
    </source>
</evidence>
<accession>A0A5A7MX52</accession>
<evidence type="ECO:0000256" key="1">
    <source>
        <dbReference type="SAM" id="Phobius"/>
    </source>
</evidence>
<dbReference type="RefSeq" id="WP_210432334.1">
    <property type="nucleotide sequence ID" value="NZ_BKCM01000004.1"/>
</dbReference>
<dbReference type="AlphaFoldDB" id="A0A5A7MX52"/>
<dbReference type="Proteomes" id="UP000325187">
    <property type="component" value="Unassembled WGS sequence"/>
</dbReference>
<name>A0A5A7MX52_9PROT</name>
<keyword evidence="1" id="KW-0812">Transmembrane</keyword>
<feature type="transmembrane region" description="Helical" evidence="1">
    <location>
        <begin position="26"/>
        <end position="45"/>
    </location>
</feature>
<reference evidence="2 3" key="1">
    <citation type="submission" date="2019-09" db="EMBL/GenBank/DDBJ databases">
        <title>NBRP : Genome information of microbial organism related human and environment.</title>
        <authorList>
            <person name="Hattori M."/>
            <person name="Oshima K."/>
            <person name="Inaba H."/>
            <person name="Suda W."/>
            <person name="Sakamoto M."/>
            <person name="Iino T."/>
            <person name="Kitahara M."/>
            <person name="Oshida Y."/>
            <person name="Iida T."/>
            <person name="Kudo T."/>
            <person name="Itoh T."/>
            <person name="Ohkuma M."/>
        </authorList>
    </citation>
    <scope>NUCLEOTIDE SEQUENCE [LARGE SCALE GENOMIC DNA]</scope>
    <source>
        <strain evidence="2 3">Mie-1</strain>
    </source>
</reference>
<evidence type="ECO:0000313" key="3">
    <source>
        <dbReference type="Proteomes" id="UP000325187"/>
    </source>
</evidence>
<protein>
    <recommendedName>
        <fullName evidence="4">Phosphoenolpyruvate protein kinase</fullName>
    </recommendedName>
</protein>
<keyword evidence="1" id="KW-0472">Membrane</keyword>
<proteinExistence type="predicted"/>
<keyword evidence="3" id="KW-1185">Reference proteome</keyword>
<organism evidence="2 3">
    <name type="scientific">Iodidimonas gelatinilytica</name>
    <dbReference type="NCBI Taxonomy" id="1236966"/>
    <lineage>
        <taxon>Bacteria</taxon>
        <taxon>Pseudomonadati</taxon>
        <taxon>Pseudomonadota</taxon>
        <taxon>Alphaproteobacteria</taxon>
        <taxon>Iodidimonadales</taxon>
        <taxon>Iodidimonadaceae</taxon>
        <taxon>Iodidimonas</taxon>
    </lineage>
</organism>
<sequence>MTNQDGRVTFWQALRMKPVVHRAGRVALIVGTILVLINQGELFLAGEMPPLWKILLTFIVPYCVSSYSSAAHIAEKSRQEDAQA</sequence>
<comment type="caution">
    <text evidence="2">The sequence shown here is derived from an EMBL/GenBank/DDBJ whole genome shotgun (WGS) entry which is preliminary data.</text>
</comment>
<dbReference type="EMBL" id="BKCM01000004">
    <property type="protein sequence ID" value="GER00522.1"/>
    <property type="molecule type" value="Genomic_DNA"/>
</dbReference>
<dbReference type="InterPro" id="IPR047700">
    <property type="entry name" value="NrtS-like"/>
</dbReference>
<feature type="transmembrane region" description="Helical" evidence="1">
    <location>
        <begin position="51"/>
        <end position="70"/>
    </location>
</feature>
<dbReference type="NCBIfam" id="NF038050">
    <property type="entry name" value="NrtS"/>
    <property type="match status" value="1"/>
</dbReference>
<keyword evidence="1" id="KW-1133">Transmembrane helix</keyword>
<gene>
    <name evidence="2" type="ORF">JCM17845_11450</name>
</gene>